<dbReference type="Proteomes" id="UP000677126">
    <property type="component" value="Plasmid unnamed1"/>
</dbReference>
<feature type="signal peptide" evidence="2">
    <location>
        <begin position="1"/>
        <end position="21"/>
    </location>
</feature>
<keyword evidence="2" id="KW-0732">Signal</keyword>
<evidence type="ECO:0000256" key="2">
    <source>
        <dbReference type="SAM" id="SignalP"/>
    </source>
</evidence>
<reference evidence="3 4" key="1">
    <citation type="submission" date="2020-06" db="EMBL/GenBank/DDBJ databases">
        <title>Novosphingobium sp. strain 502str22.</title>
        <authorList>
            <person name="Chen J."/>
            <person name="Zhu S."/>
            <person name="Yang J."/>
        </authorList>
    </citation>
    <scope>NUCLEOTIDE SEQUENCE [LARGE SCALE GENOMIC DNA]</scope>
    <source>
        <strain evidence="3 4">502str22</strain>
        <plasmid evidence="3 4">unnamed1</plasmid>
    </source>
</reference>
<dbReference type="EMBL" id="CP054857">
    <property type="protein sequence ID" value="QVM86406.1"/>
    <property type="molecule type" value="Genomic_DNA"/>
</dbReference>
<evidence type="ECO:0000256" key="1">
    <source>
        <dbReference type="SAM" id="MobiDB-lite"/>
    </source>
</evidence>
<organism evidence="3 4">
    <name type="scientific">Novosphingobium decolorationis</name>
    <dbReference type="NCBI Taxonomy" id="2698673"/>
    <lineage>
        <taxon>Bacteria</taxon>
        <taxon>Pseudomonadati</taxon>
        <taxon>Pseudomonadota</taxon>
        <taxon>Alphaproteobacteria</taxon>
        <taxon>Sphingomonadales</taxon>
        <taxon>Sphingomonadaceae</taxon>
        <taxon>Novosphingobium</taxon>
    </lineage>
</organism>
<feature type="chain" id="PRO_5046680621" description="Copper resistance protein CopB" evidence="2">
    <location>
        <begin position="22"/>
        <end position="121"/>
    </location>
</feature>
<accession>A0ABX8EFZ4</accession>
<sequence length="121" mass="12691">MKKLIFGFTALALSVPTALLAQKAPEPPAPPAHDQMACCQKDKDGKMQCPMMDHSQMGNGQMDHSRMGGAGMTEGASGDHSGMAHCGMMGGNSDKPITRHDGQAQQQGGGDHSQHQGHTPQ</sequence>
<name>A0ABX8EFZ4_9SPHN</name>
<dbReference type="RefSeq" id="WP_024021282.1">
    <property type="nucleotide sequence ID" value="NZ_CP054857.1"/>
</dbReference>
<gene>
    <name evidence="3" type="ORF">HT578_21585</name>
</gene>
<evidence type="ECO:0008006" key="5">
    <source>
        <dbReference type="Google" id="ProtNLM"/>
    </source>
</evidence>
<evidence type="ECO:0000313" key="3">
    <source>
        <dbReference type="EMBL" id="QVM86406.1"/>
    </source>
</evidence>
<keyword evidence="3" id="KW-0614">Plasmid</keyword>
<proteinExistence type="predicted"/>
<evidence type="ECO:0000313" key="4">
    <source>
        <dbReference type="Proteomes" id="UP000677126"/>
    </source>
</evidence>
<protein>
    <recommendedName>
        <fullName evidence="5">Copper resistance protein CopB</fullName>
    </recommendedName>
</protein>
<keyword evidence="4" id="KW-1185">Reference proteome</keyword>
<geneLocation type="plasmid" evidence="3 4">
    <name>unnamed1</name>
</geneLocation>
<feature type="region of interest" description="Disordered" evidence="1">
    <location>
        <begin position="47"/>
        <end position="121"/>
    </location>
</feature>